<keyword evidence="4" id="KW-0808">Transferase</keyword>
<keyword evidence="5" id="KW-0547">Nucleotide-binding</keyword>
<dbReference type="EC" id="2.7.13.3" evidence="3"/>
<keyword evidence="12" id="KW-1185">Reference proteome</keyword>
<organism evidence="11 12">
    <name type="scientific">Nocardioides aquiterrae</name>
    <dbReference type="NCBI Taxonomy" id="203799"/>
    <lineage>
        <taxon>Bacteria</taxon>
        <taxon>Bacillati</taxon>
        <taxon>Actinomycetota</taxon>
        <taxon>Actinomycetes</taxon>
        <taxon>Propionibacteriales</taxon>
        <taxon>Nocardioidaceae</taxon>
        <taxon>Nocardioides</taxon>
    </lineage>
</organism>
<keyword evidence="6" id="KW-0418">Kinase</keyword>
<feature type="domain" description="Histidine kinase" evidence="10">
    <location>
        <begin position="71"/>
        <end position="269"/>
    </location>
</feature>
<evidence type="ECO:0000256" key="5">
    <source>
        <dbReference type="ARBA" id="ARBA00022741"/>
    </source>
</evidence>
<evidence type="ECO:0000256" key="8">
    <source>
        <dbReference type="ARBA" id="ARBA00023012"/>
    </source>
</evidence>
<gene>
    <name evidence="11" type="ORF">GCM10009606_43260</name>
</gene>
<dbReference type="InterPro" id="IPR036097">
    <property type="entry name" value="HisK_dim/P_sf"/>
</dbReference>
<dbReference type="InterPro" id="IPR050351">
    <property type="entry name" value="BphY/WalK/GraS-like"/>
</dbReference>
<evidence type="ECO:0000256" key="6">
    <source>
        <dbReference type="ARBA" id="ARBA00022777"/>
    </source>
</evidence>
<name>A0ABP4FAS3_9ACTN</name>
<reference evidence="12" key="1">
    <citation type="journal article" date="2019" name="Int. J. Syst. Evol. Microbiol.">
        <title>The Global Catalogue of Microorganisms (GCM) 10K type strain sequencing project: providing services to taxonomists for standard genome sequencing and annotation.</title>
        <authorList>
            <consortium name="The Broad Institute Genomics Platform"/>
            <consortium name="The Broad Institute Genome Sequencing Center for Infectious Disease"/>
            <person name="Wu L."/>
            <person name="Ma J."/>
        </authorList>
    </citation>
    <scope>NUCLEOTIDE SEQUENCE [LARGE SCALE GENOMIC DNA]</scope>
    <source>
        <strain evidence="12">JCM 11813</strain>
    </source>
</reference>
<dbReference type="Gene3D" id="1.10.287.130">
    <property type="match status" value="1"/>
</dbReference>
<dbReference type="Proteomes" id="UP001499979">
    <property type="component" value="Unassembled WGS sequence"/>
</dbReference>
<comment type="caution">
    <text evidence="11">The sequence shown here is derived from an EMBL/GenBank/DDBJ whole genome shotgun (WGS) entry which is preliminary data.</text>
</comment>
<evidence type="ECO:0000313" key="11">
    <source>
        <dbReference type="EMBL" id="GAA1160591.1"/>
    </source>
</evidence>
<dbReference type="SMART" id="SM00388">
    <property type="entry name" value="HisKA"/>
    <property type="match status" value="1"/>
</dbReference>
<dbReference type="EMBL" id="BAAAJE010000028">
    <property type="protein sequence ID" value="GAA1160591.1"/>
    <property type="molecule type" value="Genomic_DNA"/>
</dbReference>
<dbReference type="SUPFAM" id="SSF46689">
    <property type="entry name" value="Homeodomain-like"/>
    <property type="match status" value="1"/>
</dbReference>
<dbReference type="CDD" id="cd00082">
    <property type="entry name" value="HisKA"/>
    <property type="match status" value="1"/>
</dbReference>
<dbReference type="InterPro" id="IPR009057">
    <property type="entry name" value="Homeodomain-like_sf"/>
</dbReference>
<dbReference type="RefSeq" id="WP_343910130.1">
    <property type="nucleotide sequence ID" value="NZ_BAAAJE010000028.1"/>
</dbReference>
<dbReference type="SUPFAM" id="SSF47384">
    <property type="entry name" value="Homodimeric domain of signal transducing histidine kinase"/>
    <property type="match status" value="1"/>
</dbReference>
<evidence type="ECO:0000256" key="9">
    <source>
        <dbReference type="ARBA" id="ARBA00039401"/>
    </source>
</evidence>
<evidence type="ECO:0000256" key="4">
    <source>
        <dbReference type="ARBA" id="ARBA00022679"/>
    </source>
</evidence>
<dbReference type="PANTHER" id="PTHR42878:SF7">
    <property type="entry name" value="SENSOR HISTIDINE KINASE GLRK"/>
    <property type="match status" value="1"/>
</dbReference>
<dbReference type="InterPro" id="IPR003594">
    <property type="entry name" value="HATPase_dom"/>
</dbReference>
<dbReference type="SMART" id="SM00387">
    <property type="entry name" value="HATPase_c"/>
    <property type="match status" value="1"/>
</dbReference>
<proteinExistence type="predicted"/>
<dbReference type="Pfam" id="PF02518">
    <property type="entry name" value="HATPase_c"/>
    <property type="match status" value="1"/>
</dbReference>
<dbReference type="PROSITE" id="PS50109">
    <property type="entry name" value="HIS_KIN"/>
    <property type="match status" value="1"/>
</dbReference>
<evidence type="ECO:0000256" key="7">
    <source>
        <dbReference type="ARBA" id="ARBA00022840"/>
    </source>
</evidence>
<protein>
    <recommendedName>
        <fullName evidence="9">Sensor-like histidine kinase SenX3</fullName>
        <ecNumber evidence="3">2.7.13.3</ecNumber>
    </recommendedName>
</protein>
<evidence type="ECO:0000256" key="1">
    <source>
        <dbReference type="ARBA" id="ARBA00000085"/>
    </source>
</evidence>
<dbReference type="InterPro" id="IPR036890">
    <property type="entry name" value="HATPase_C_sf"/>
</dbReference>
<dbReference type="SUPFAM" id="SSF55874">
    <property type="entry name" value="ATPase domain of HSP90 chaperone/DNA topoisomerase II/histidine kinase"/>
    <property type="match status" value="1"/>
</dbReference>
<accession>A0ABP4FAS3</accession>
<dbReference type="Pfam" id="PF00512">
    <property type="entry name" value="HisKA"/>
    <property type="match status" value="1"/>
</dbReference>
<dbReference type="Gene3D" id="3.30.565.10">
    <property type="entry name" value="Histidine kinase-like ATPase, C-terminal domain"/>
    <property type="match status" value="1"/>
</dbReference>
<evidence type="ECO:0000256" key="3">
    <source>
        <dbReference type="ARBA" id="ARBA00012438"/>
    </source>
</evidence>
<sequence>MTPWLEHPDPRVRAVLEVLSGRSVAEVASHWSVEPALVHRWVRGFVDAGSARVTNQPDPDAARERDRFLAAFAHEMRTPLTTARGWAAMLAEGDVPPAAAERTVAKLAAALDRLDERVRDVELLAAASLGLVRVERSPVPVGELAETLGLDEVHGLGPDVVLHVDPDLFRRVLRDLWTAAQSRPEPRSVRLSVAETGPWWEITVVRDADPIDHAVLTALFEPFELNDDGTGVTIGLYLARALVVAHGGTMGADQDDDSAVLWVRVPRGTGPRRTTHEENHVQARLR</sequence>
<dbReference type="InterPro" id="IPR005467">
    <property type="entry name" value="His_kinase_dom"/>
</dbReference>
<evidence type="ECO:0000259" key="10">
    <source>
        <dbReference type="PROSITE" id="PS50109"/>
    </source>
</evidence>
<evidence type="ECO:0000313" key="12">
    <source>
        <dbReference type="Proteomes" id="UP001499979"/>
    </source>
</evidence>
<dbReference type="PANTHER" id="PTHR42878">
    <property type="entry name" value="TWO-COMPONENT HISTIDINE KINASE"/>
    <property type="match status" value="1"/>
</dbReference>
<evidence type="ECO:0000256" key="2">
    <source>
        <dbReference type="ARBA" id="ARBA00004236"/>
    </source>
</evidence>
<keyword evidence="7" id="KW-0067">ATP-binding</keyword>
<dbReference type="InterPro" id="IPR003661">
    <property type="entry name" value="HisK_dim/P_dom"/>
</dbReference>
<comment type="subcellular location">
    <subcellularLocation>
        <location evidence="2">Cell membrane</location>
    </subcellularLocation>
</comment>
<comment type="catalytic activity">
    <reaction evidence="1">
        <text>ATP + protein L-histidine = ADP + protein N-phospho-L-histidine.</text>
        <dbReference type="EC" id="2.7.13.3"/>
    </reaction>
</comment>
<keyword evidence="8" id="KW-0902">Two-component regulatory system</keyword>